<feature type="compositionally biased region" description="Basic and acidic residues" evidence="1">
    <location>
        <begin position="169"/>
        <end position="178"/>
    </location>
</feature>
<feature type="compositionally biased region" description="Polar residues" evidence="1">
    <location>
        <begin position="143"/>
        <end position="155"/>
    </location>
</feature>
<comment type="caution">
    <text evidence="3">The sequence shown here is derived from an EMBL/GenBank/DDBJ whole genome shotgun (WGS) entry which is preliminary data.</text>
</comment>
<feature type="compositionally biased region" description="Basic residues" evidence="1">
    <location>
        <begin position="87"/>
        <end position="99"/>
    </location>
</feature>
<keyword evidence="2" id="KW-0812">Transmembrane</keyword>
<gene>
    <name evidence="3" type="ORF">J4Q44_G00214090</name>
</gene>
<keyword evidence="2" id="KW-1133">Transmembrane helix</keyword>
<feature type="compositionally biased region" description="Polar residues" evidence="1">
    <location>
        <begin position="106"/>
        <end position="132"/>
    </location>
</feature>
<feature type="transmembrane region" description="Helical" evidence="2">
    <location>
        <begin position="12"/>
        <end position="33"/>
    </location>
</feature>
<keyword evidence="4" id="KW-1185">Reference proteome</keyword>
<evidence type="ECO:0000313" key="3">
    <source>
        <dbReference type="EMBL" id="KAK6308138.1"/>
    </source>
</evidence>
<organism evidence="3 4">
    <name type="scientific">Coregonus suidteri</name>
    <dbReference type="NCBI Taxonomy" id="861788"/>
    <lineage>
        <taxon>Eukaryota</taxon>
        <taxon>Metazoa</taxon>
        <taxon>Chordata</taxon>
        <taxon>Craniata</taxon>
        <taxon>Vertebrata</taxon>
        <taxon>Euteleostomi</taxon>
        <taxon>Actinopterygii</taxon>
        <taxon>Neopterygii</taxon>
        <taxon>Teleostei</taxon>
        <taxon>Protacanthopterygii</taxon>
        <taxon>Salmoniformes</taxon>
        <taxon>Salmonidae</taxon>
        <taxon>Coregoninae</taxon>
        <taxon>Coregonus</taxon>
    </lineage>
</organism>
<name>A0AAN8LDG4_9TELE</name>
<evidence type="ECO:0000256" key="2">
    <source>
        <dbReference type="SAM" id="Phobius"/>
    </source>
</evidence>
<feature type="compositionally biased region" description="Pro residues" evidence="1">
    <location>
        <begin position="212"/>
        <end position="224"/>
    </location>
</feature>
<evidence type="ECO:0000256" key="1">
    <source>
        <dbReference type="SAM" id="MobiDB-lite"/>
    </source>
</evidence>
<dbReference type="EMBL" id="JAGTTL010000019">
    <property type="protein sequence ID" value="KAK6308138.1"/>
    <property type="molecule type" value="Genomic_DNA"/>
</dbReference>
<keyword evidence="2" id="KW-0472">Membrane</keyword>
<dbReference type="Proteomes" id="UP001356427">
    <property type="component" value="Unassembled WGS sequence"/>
</dbReference>
<evidence type="ECO:0000313" key="4">
    <source>
        <dbReference type="Proteomes" id="UP001356427"/>
    </source>
</evidence>
<protein>
    <submittedName>
        <fullName evidence="3">Uncharacterized protein</fullName>
    </submittedName>
</protein>
<sequence>MNSAPCWLRCKSGLLFGAVACFINPLGDLLVGFRLKPLRLSHHHLLFPPPQQVLHLRRGLAHLFSVENVVPIFVPTSIVKEPSASRFRQHLHHHPRHPQTHREDSCSQTTASSCYSSPSCRGTVRGSQTAVVSKSRPRESTSDLRQPSQGPQRRASSYRPPAAKGQKVKQKESEDRTPKKTTSASRRESSHTPSSVPDRRPSTLPIRLPSPVADPTPQPHPYLR</sequence>
<feature type="region of interest" description="Disordered" evidence="1">
    <location>
        <begin position="87"/>
        <end position="224"/>
    </location>
</feature>
<dbReference type="AlphaFoldDB" id="A0AAN8LDG4"/>
<reference evidence="3 4" key="1">
    <citation type="submission" date="2021-04" db="EMBL/GenBank/DDBJ databases">
        <authorList>
            <person name="De Guttry C."/>
            <person name="Zahm M."/>
            <person name="Klopp C."/>
            <person name="Cabau C."/>
            <person name="Louis A."/>
            <person name="Berthelot C."/>
            <person name="Parey E."/>
            <person name="Roest Crollius H."/>
            <person name="Montfort J."/>
            <person name="Robinson-Rechavi M."/>
            <person name="Bucao C."/>
            <person name="Bouchez O."/>
            <person name="Gislard M."/>
            <person name="Lluch J."/>
            <person name="Milhes M."/>
            <person name="Lampietro C."/>
            <person name="Lopez Roques C."/>
            <person name="Donnadieu C."/>
            <person name="Braasch I."/>
            <person name="Desvignes T."/>
            <person name="Postlethwait J."/>
            <person name="Bobe J."/>
            <person name="Wedekind C."/>
            <person name="Guiguen Y."/>
        </authorList>
    </citation>
    <scope>NUCLEOTIDE SEQUENCE [LARGE SCALE GENOMIC DNA]</scope>
    <source>
        <strain evidence="3">Cs_M1</strain>
        <tissue evidence="3">Blood</tissue>
    </source>
</reference>
<accession>A0AAN8LDG4</accession>
<proteinExistence type="predicted"/>